<sequence length="91" mass="11112">MYKYPELVNTDLNLKLPEINSLEENDKNFFLDDYFLWLDKESKVIQKIEKMVCGIMWRNALFYKDLKEEFSKKSFAYKEFFDKDKNIKMSS</sequence>
<proteinExistence type="predicted"/>
<gene>
    <name evidence="1" type="ORF">A7978_01960</name>
</gene>
<organism evidence="1 2">
    <name type="scientific">Borrelia turicatae</name>
    <dbReference type="NCBI Taxonomy" id="142"/>
    <lineage>
        <taxon>Bacteria</taxon>
        <taxon>Pseudomonadati</taxon>
        <taxon>Spirochaetota</taxon>
        <taxon>Spirochaetia</taxon>
        <taxon>Spirochaetales</taxon>
        <taxon>Borreliaceae</taxon>
        <taxon>Borrelia</taxon>
    </lineage>
</organism>
<dbReference type="Proteomes" id="UP000264231">
    <property type="component" value="Chromosome"/>
</dbReference>
<protein>
    <submittedName>
        <fullName evidence="1">Uncharacterized protein</fullName>
    </submittedName>
</protein>
<reference evidence="1 2" key="1">
    <citation type="submission" date="2016-05" db="EMBL/GenBank/DDBJ databases">
        <title>Chromosome and linear plasmid sequence of a 2015 human isolate of tick-borne relapsing fever spirochete, Borrelia turicatae.</title>
        <authorList>
            <person name="Kingry L.C."/>
            <person name="Dhwani B."/>
            <person name="Replogle A."/>
            <person name="Sexton C."/>
            <person name="Rowe L."/>
            <person name="Stermole B.M."/>
            <person name="Christensen A.M."/>
            <person name="Schriefer M.E."/>
        </authorList>
    </citation>
    <scope>NUCLEOTIDE SEQUENCE [LARGE SCALE GENOMIC DNA]</scope>
    <source>
        <strain evidence="1 2">BTE5EL</strain>
    </source>
</reference>
<evidence type="ECO:0000313" key="1">
    <source>
        <dbReference type="EMBL" id="ANF33877.1"/>
    </source>
</evidence>
<evidence type="ECO:0000313" key="2">
    <source>
        <dbReference type="Proteomes" id="UP000264231"/>
    </source>
</evidence>
<dbReference type="AlphaFoldDB" id="A0A172XBJ8"/>
<dbReference type="EMBL" id="CP015629">
    <property type="protein sequence ID" value="ANF33877.1"/>
    <property type="molecule type" value="Genomic_DNA"/>
</dbReference>
<name>A0A172XBJ8_BORTU</name>
<accession>A0A172XBJ8</accession>